<dbReference type="Proteomes" id="UP000001603">
    <property type="component" value="Unassembled WGS sequence"/>
</dbReference>
<feature type="region of interest" description="Disordered" evidence="1">
    <location>
        <begin position="1"/>
        <end position="21"/>
    </location>
</feature>
<evidence type="ECO:0000259" key="2">
    <source>
        <dbReference type="Pfam" id="PF15526"/>
    </source>
</evidence>
<name>Q1ZSW7_PHOAS</name>
<evidence type="ECO:0000256" key="1">
    <source>
        <dbReference type="SAM" id="MobiDB-lite"/>
    </source>
</evidence>
<dbReference type="HOGENOM" id="CLU_3171394_0_0_6"/>
<accession>Q1ZSW7</accession>
<reference evidence="3 4" key="1">
    <citation type="journal article" date="2009" name="Proc. Natl. Acad. Sci. U.S.A.">
        <title>The genomic basis of trophic strategy in marine bacteria.</title>
        <authorList>
            <person name="Lauro F.M."/>
            <person name="McDougald D."/>
            <person name="Thomas T."/>
            <person name="Williams T.J."/>
            <person name="Egan S."/>
            <person name="Rice S."/>
            <person name="DeMaere M.Z."/>
            <person name="Ting L."/>
            <person name="Ertan H."/>
            <person name="Johnson J."/>
            <person name="Ferriera S."/>
            <person name="Lapidus A."/>
            <person name="Anderson I."/>
            <person name="Kyrpides N."/>
            <person name="Munk A.C."/>
            <person name="Detter C."/>
            <person name="Han C.S."/>
            <person name="Brown M.V."/>
            <person name="Robb F.T."/>
            <person name="Kjelleberg S."/>
            <person name="Cavicchioli R."/>
        </authorList>
    </citation>
    <scope>NUCLEOTIDE SEQUENCE [LARGE SCALE GENOMIC DNA]</scope>
    <source>
        <strain evidence="3 4">S14</strain>
    </source>
</reference>
<proteinExistence type="predicted"/>
<dbReference type="Gene3D" id="3.10.380.20">
    <property type="entry name" value="Novel toxin 21 (CdiA), C-terminal domain"/>
    <property type="match status" value="1"/>
</dbReference>
<sequence>MSRDVGRGDGNGAHNGGVWKMAKPVKELGSKKTRLGTFDADLNKIGD</sequence>
<feature type="domain" description="Novel toxin 21" evidence="2">
    <location>
        <begin position="13"/>
        <end position="47"/>
    </location>
</feature>
<dbReference type="EMBL" id="AAOJ01000002">
    <property type="protein sequence ID" value="EAS64860.1"/>
    <property type="molecule type" value="Genomic_DNA"/>
</dbReference>
<organism evidence="3 4">
    <name type="scientific">Photobacterium angustum (strain S14 / CCUG 15956)</name>
    <name type="common">Vibrio sp. (strain S14 / CCUG 15956)</name>
    <dbReference type="NCBI Taxonomy" id="314292"/>
    <lineage>
        <taxon>Bacteria</taxon>
        <taxon>Pseudomonadati</taxon>
        <taxon>Pseudomonadota</taxon>
        <taxon>Gammaproteobacteria</taxon>
        <taxon>Vibrionales</taxon>
        <taxon>Vibrionaceae</taxon>
        <taxon>Photobacterium</taxon>
    </lineage>
</organism>
<comment type="caution">
    <text evidence="3">The sequence shown here is derived from an EMBL/GenBank/DDBJ whole genome shotgun (WGS) entry which is preliminary data.</text>
</comment>
<evidence type="ECO:0000313" key="3">
    <source>
        <dbReference type="EMBL" id="EAS64860.1"/>
    </source>
</evidence>
<evidence type="ECO:0000313" key="4">
    <source>
        <dbReference type="Proteomes" id="UP000001603"/>
    </source>
</evidence>
<dbReference type="InterPro" id="IPR028190">
    <property type="entry name" value="Ntox21"/>
</dbReference>
<gene>
    <name evidence="3" type="ORF">VAS14_04053</name>
</gene>
<dbReference type="CDD" id="cd20685">
    <property type="entry name" value="CdiA-CT_Ecl_RNase-like"/>
    <property type="match status" value="1"/>
</dbReference>
<protein>
    <recommendedName>
        <fullName evidence="2">Novel toxin 21 domain-containing protein</fullName>
    </recommendedName>
</protein>
<dbReference type="InterPro" id="IPR038181">
    <property type="entry name" value="Ntox21_sf"/>
</dbReference>
<dbReference type="AlphaFoldDB" id="Q1ZSW7"/>
<dbReference type="Pfam" id="PF15526">
    <property type="entry name" value="Ntox21"/>
    <property type="match status" value="1"/>
</dbReference>